<dbReference type="Proteomes" id="UP000525336">
    <property type="component" value="Unassembled WGS sequence"/>
</dbReference>
<name>A0A7Y3YU08_9VIBR</name>
<dbReference type="Pfam" id="PF05929">
    <property type="entry name" value="Phage_GPO"/>
    <property type="match status" value="1"/>
</dbReference>
<comment type="caution">
    <text evidence="2">The sequence shown here is derived from an EMBL/GenBank/DDBJ whole genome shotgun (WGS) entry which is preliminary data.</text>
</comment>
<evidence type="ECO:0000313" key="3">
    <source>
        <dbReference type="Proteomes" id="UP000525336"/>
    </source>
</evidence>
<feature type="region of interest" description="Disordered" evidence="1">
    <location>
        <begin position="172"/>
        <end position="193"/>
    </location>
</feature>
<evidence type="ECO:0000313" key="2">
    <source>
        <dbReference type="EMBL" id="NOH35613.1"/>
    </source>
</evidence>
<dbReference type="EMBL" id="VTXW01000025">
    <property type="protein sequence ID" value="NOH35613.1"/>
    <property type="molecule type" value="Genomic_DNA"/>
</dbReference>
<accession>A0A7Y3YU08</accession>
<reference evidence="2 3" key="1">
    <citation type="submission" date="2019-09" db="EMBL/GenBank/DDBJ databases">
        <title>Draft genome sequencing and comparative genomics of hatchery-associated Vibrios.</title>
        <authorList>
            <person name="Kehlet-Delgado H."/>
            <person name="Mueller R.S."/>
        </authorList>
    </citation>
    <scope>NUCLEOTIDE SEQUENCE [LARGE SCALE GENOMIC DNA]</scope>
    <source>
        <strain evidence="2 3">00-90-10</strain>
    </source>
</reference>
<organism evidence="2 3">
    <name type="scientific">Vibrio chagasii</name>
    <dbReference type="NCBI Taxonomy" id="170679"/>
    <lineage>
        <taxon>Bacteria</taxon>
        <taxon>Pseudomonadati</taxon>
        <taxon>Pseudomonadota</taxon>
        <taxon>Gammaproteobacteria</taxon>
        <taxon>Vibrionales</taxon>
        <taxon>Vibrionaceae</taxon>
        <taxon>Vibrio</taxon>
    </lineage>
</organism>
<protein>
    <submittedName>
        <fullName evidence="2">Phage capsid protein</fullName>
    </submittedName>
</protein>
<dbReference type="AlphaFoldDB" id="A0A7Y3YU08"/>
<proteinExistence type="predicted"/>
<feature type="region of interest" description="Disordered" evidence="1">
    <location>
        <begin position="217"/>
        <end position="281"/>
    </location>
</feature>
<evidence type="ECO:0000256" key="1">
    <source>
        <dbReference type="SAM" id="MobiDB-lite"/>
    </source>
</evidence>
<sequence>MFKSEPFCALTAGETIDGRVITQQDIDDVAETYDPKFYNARINDNHDHSRWSTRLGSVLSAEARGEELWLTIKPNSHLLRNVESGQLLHQSAEIKRNFRKSGKAYLTGLAMTDDPASVGTTEFHLSSKNRDEDTLIVLGNTIDAGHFSHTSELSKEDHRTLGEILASLLTRSHEPEQFSQQQEEDDMSKETEELLKQSIEQNSKTNDLLGQVVEHLSAQNKQEDTPPNAENNEQVTKLEGQVEELSSKLGEMGDQLEKLSKQTDEEVRDPAGKGGNEKVYY</sequence>
<gene>
    <name evidence="2" type="ORF">F0245_20005</name>
</gene>
<feature type="compositionally biased region" description="Basic and acidic residues" evidence="1">
    <location>
        <begin position="255"/>
        <end position="271"/>
    </location>
</feature>
<dbReference type="InterPro" id="IPR009228">
    <property type="entry name" value="Capsid_scaffold_GpO"/>
</dbReference>